<organism evidence="1 2">
    <name type="scientific">Passalora fulva</name>
    <name type="common">Tomato leaf mold</name>
    <name type="synonym">Cladosporium fulvum</name>
    <dbReference type="NCBI Taxonomy" id="5499"/>
    <lineage>
        <taxon>Eukaryota</taxon>
        <taxon>Fungi</taxon>
        <taxon>Dikarya</taxon>
        <taxon>Ascomycota</taxon>
        <taxon>Pezizomycotina</taxon>
        <taxon>Dothideomycetes</taxon>
        <taxon>Dothideomycetidae</taxon>
        <taxon>Mycosphaerellales</taxon>
        <taxon>Mycosphaerellaceae</taxon>
        <taxon>Fulvia</taxon>
    </lineage>
</organism>
<keyword evidence="2" id="KW-1185">Reference proteome</keyword>
<dbReference type="KEGG" id="ffu:CLAFUR5_09193"/>
<dbReference type="Proteomes" id="UP000756132">
    <property type="component" value="Chromosome 9"/>
</dbReference>
<reference evidence="1" key="2">
    <citation type="journal article" date="2022" name="Microb. Genom.">
        <title>A chromosome-scale genome assembly of the tomato pathogen Cladosporium fulvum reveals a compartmentalized genome architecture and the presence of a dispensable chromosome.</title>
        <authorList>
            <person name="Zaccaron A.Z."/>
            <person name="Chen L.H."/>
            <person name="Samaras A."/>
            <person name="Stergiopoulos I."/>
        </authorList>
    </citation>
    <scope>NUCLEOTIDE SEQUENCE</scope>
    <source>
        <strain evidence="1">Race5_Kim</strain>
    </source>
</reference>
<gene>
    <name evidence="1" type="ORF">CLAFUR5_09193</name>
</gene>
<evidence type="ECO:0000313" key="2">
    <source>
        <dbReference type="Proteomes" id="UP000756132"/>
    </source>
</evidence>
<evidence type="ECO:0000313" key="1">
    <source>
        <dbReference type="EMBL" id="UJO22320.1"/>
    </source>
</evidence>
<proteinExistence type="predicted"/>
<dbReference type="GeneID" id="71989071"/>
<protein>
    <submittedName>
        <fullName evidence="1">Uncharacterized protein</fullName>
    </submittedName>
</protein>
<dbReference type="EMBL" id="CP090171">
    <property type="protein sequence ID" value="UJO22320.1"/>
    <property type="molecule type" value="Genomic_DNA"/>
</dbReference>
<dbReference type="AlphaFoldDB" id="A0A9Q8PGX4"/>
<reference evidence="1" key="1">
    <citation type="submission" date="2021-12" db="EMBL/GenBank/DDBJ databases">
        <authorList>
            <person name="Zaccaron A."/>
            <person name="Stergiopoulos I."/>
        </authorList>
    </citation>
    <scope>NUCLEOTIDE SEQUENCE</scope>
    <source>
        <strain evidence="1">Race5_Kim</strain>
    </source>
</reference>
<dbReference type="RefSeq" id="XP_047766686.1">
    <property type="nucleotide sequence ID" value="XM_047908341.1"/>
</dbReference>
<accession>A0A9Q8PGX4</accession>
<sequence>MSSGSKRTKHTWTAAERHVMHIAHDEFKLPWDSIAAIFGHLFSTNENWSGLCMPSQGRLKDEYNSRGYDQRSTMFANESSKSEVWHLP</sequence>
<name>A0A9Q8PGX4_PASFU</name>